<gene>
    <name evidence="2" type="ORF">CCMP2556_LOCUS35989</name>
</gene>
<reference evidence="2 3" key="1">
    <citation type="submission" date="2024-02" db="EMBL/GenBank/DDBJ databases">
        <authorList>
            <person name="Chen Y."/>
            <person name="Shah S."/>
            <person name="Dougan E. K."/>
            <person name="Thang M."/>
            <person name="Chan C."/>
        </authorList>
    </citation>
    <scope>NUCLEOTIDE SEQUENCE [LARGE SCALE GENOMIC DNA]</scope>
</reference>
<evidence type="ECO:0000313" key="2">
    <source>
        <dbReference type="EMBL" id="CAK9073137.1"/>
    </source>
</evidence>
<organism evidence="2 3">
    <name type="scientific">Durusdinium trenchii</name>
    <dbReference type="NCBI Taxonomy" id="1381693"/>
    <lineage>
        <taxon>Eukaryota</taxon>
        <taxon>Sar</taxon>
        <taxon>Alveolata</taxon>
        <taxon>Dinophyceae</taxon>
        <taxon>Suessiales</taxon>
        <taxon>Symbiodiniaceae</taxon>
        <taxon>Durusdinium</taxon>
    </lineage>
</organism>
<feature type="region of interest" description="Disordered" evidence="1">
    <location>
        <begin position="351"/>
        <end position="413"/>
    </location>
</feature>
<protein>
    <submittedName>
        <fullName evidence="2">Uncharacterized protein</fullName>
    </submittedName>
</protein>
<sequence>MAVDAPVAEEESESTKLAKGLIKPEPSKYTRGSEEHFTATAAQFLNIYVGLMPQPETDAAFVKMIQESCLGPSNVKGVPAKNAVLIYCDSQLIGESLKRPSTRLPPIEDNLLHTLIGNALKARGSTPIGKGNTQVDCPIEGDIVIVNDGGRGNDLCLAPFRSAKTRGTRGVNGYLEIFDLNVVISQDSIKSKKKRNRGSVNQIQRLSFITRECLDRMVPERKHDKFTGSNRGNVLAFVGLASSAQTWHTTVEDKKEIFKNKIFGTSGGGEPDDDNNEEPEAAEQEELARKDTDVEPCFYHFLPKNLFDTILSSWSISAVLDLTPGQGELAKSAIEKRLAYYGVCLSERHSAMKKRKADEGDDGSDGEKIDEAKPKKPKTKKTKKEGDENATPTVKKVKQVELCSDEDSESREK</sequence>
<feature type="compositionally biased region" description="Acidic residues" evidence="1">
    <location>
        <begin position="270"/>
        <end position="285"/>
    </location>
</feature>
<accession>A0ABP0PAS2</accession>
<feature type="region of interest" description="Disordered" evidence="1">
    <location>
        <begin position="262"/>
        <end position="289"/>
    </location>
</feature>
<feature type="region of interest" description="Disordered" evidence="1">
    <location>
        <begin position="1"/>
        <end position="20"/>
    </location>
</feature>
<name>A0ABP0PAS2_9DINO</name>
<proteinExistence type="predicted"/>
<evidence type="ECO:0000313" key="3">
    <source>
        <dbReference type="Proteomes" id="UP001642484"/>
    </source>
</evidence>
<dbReference type="EMBL" id="CAXAMN010022844">
    <property type="protein sequence ID" value="CAK9073137.1"/>
    <property type="molecule type" value="Genomic_DNA"/>
</dbReference>
<evidence type="ECO:0000256" key="1">
    <source>
        <dbReference type="SAM" id="MobiDB-lite"/>
    </source>
</evidence>
<keyword evidence="3" id="KW-1185">Reference proteome</keyword>
<feature type="compositionally biased region" description="Acidic residues" evidence="1">
    <location>
        <begin position="403"/>
        <end position="413"/>
    </location>
</feature>
<feature type="compositionally biased region" description="Basic and acidic residues" evidence="1">
    <location>
        <begin position="365"/>
        <end position="374"/>
    </location>
</feature>
<comment type="caution">
    <text evidence="2">The sequence shown here is derived from an EMBL/GenBank/DDBJ whole genome shotgun (WGS) entry which is preliminary data.</text>
</comment>
<dbReference type="Proteomes" id="UP001642484">
    <property type="component" value="Unassembled WGS sequence"/>
</dbReference>